<dbReference type="Proteomes" id="UP000298347">
    <property type="component" value="Unassembled WGS sequence"/>
</dbReference>
<keyword evidence="6" id="KW-1133">Transmembrane helix</keyword>
<comment type="similarity">
    <text evidence="1">Belongs to the thioredoxin family. DsbA subfamily.</text>
</comment>
<keyword evidence="5" id="KW-0676">Redox-active center</keyword>
<dbReference type="PROSITE" id="PS51352">
    <property type="entry name" value="THIOREDOXIN_2"/>
    <property type="match status" value="1"/>
</dbReference>
<evidence type="ECO:0000313" key="9">
    <source>
        <dbReference type="Proteomes" id="UP000298347"/>
    </source>
</evidence>
<evidence type="ECO:0000259" key="7">
    <source>
        <dbReference type="PROSITE" id="PS51352"/>
    </source>
</evidence>
<dbReference type="AlphaFoldDB" id="A0A4Z0GNG3"/>
<dbReference type="RefSeq" id="WP_135348796.1">
    <property type="nucleotide sequence ID" value="NZ_SRJD01000011.1"/>
</dbReference>
<dbReference type="InterPro" id="IPR012336">
    <property type="entry name" value="Thioredoxin-like_fold"/>
</dbReference>
<dbReference type="InterPro" id="IPR013766">
    <property type="entry name" value="Thioredoxin_domain"/>
</dbReference>
<evidence type="ECO:0000313" key="8">
    <source>
        <dbReference type="EMBL" id="TGA97864.1"/>
    </source>
</evidence>
<keyword evidence="4" id="KW-1015">Disulfide bond</keyword>
<feature type="domain" description="Thioredoxin" evidence="7">
    <location>
        <begin position="53"/>
        <end position="246"/>
    </location>
</feature>
<dbReference type="GO" id="GO:0016491">
    <property type="term" value="F:oxidoreductase activity"/>
    <property type="evidence" value="ECO:0007669"/>
    <property type="project" value="UniProtKB-KW"/>
</dbReference>
<dbReference type="InterPro" id="IPR036249">
    <property type="entry name" value="Thioredoxin-like_sf"/>
</dbReference>
<dbReference type="PANTHER" id="PTHR13887:SF14">
    <property type="entry name" value="DISULFIDE BOND FORMATION PROTEIN D"/>
    <property type="match status" value="1"/>
</dbReference>
<keyword evidence="9" id="KW-1185">Reference proteome</keyword>
<dbReference type="EMBL" id="SRJD01000011">
    <property type="protein sequence ID" value="TGA97864.1"/>
    <property type="molecule type" value="Genomic_DNA"/>
</dbReference>
<protein>
    <submittedName>
        <fullName evidence="8">DsbA family protein</fullName>
    </submittedName>
</protein>
<dbReference type="Gene3D" id="3.40.30.10">
    <property type="entry name" value="Glutaredoxin"/>
    <property type="match status" value="1"/>
</dbReference>
<dbReference type="SUPFAM" id="SSF52833">
    <property type="entry name" value="Thioredoxin-like"/>
    <property type="match status" value="1"/>
</dbReference>
<feature type="transmembrane region" description="Helical" evidence="6">
    <location>
        <begin position="24"/>
        <end position="44"/>
    </location>
</feature>
<evidence type="ECO:0000256" key="1">
    <source>
        <dbReference type="ARBA" id="ARBA00005791"/>
    </source>
</evidence>
<evidence type="ECO:0000256" key="6">
    <source>
        <dbReference type="SAM" id="Phobius"/>
    </source>
</evidence>
<reference evidence="8 9" key="1">
    <citation type="journal article" date="2015" name="Int. J. Syst. Evol. Microbiol.">
        <title>Sporolactobacillus shoreae sp. nov. and Sporolactobacillus spathodeae sp. nov., two spore-forming lactic acid bacteria isolated from tree barks in Thailand.</title>
        <authorList>
            <person name="Thamacharoensuk T."/>
            <person name="Kitahara M."/>
            <person name="Ohkuma M."/>
            <person name="Thongchul N."/>
            <person name="Tanasupawat S."/>
        </authorList>
    </citation>
    <scope>NUCLEOTIDE SEQUENCE [LARGE SCALE GENOMIC DNA]</scope>
    <source>
        <strain evidence="8 9">BK92</strain>
    </source>
</reference>
<dbReference type="PANTHER" id="PTHR13887">
    <property type="entry name" value="GLUTATHIONE S-TRANSFERASE KAPPA"/>
    <property type="match status" value="1"/>
</dbReference>
<sequence>MSGNKRKTSQTNNDRETSKSRGRIVIFSSAIIILLIAAIAVMIFRDQQKNEAVPVKKPATHRTEQVTQINYDGQPFIGSTNAPVKIAEFADYRCPYCKAFEENIMPQLERDYIKTNKANFYFINYTILGPGSVLAANASEEVFHQNPKGFWAFHQALYKAQGSEQKEWVTKTLLTDIARKTVPSLDVKAFQNSLDTESHKQAIESDNEMAESLDVPGTPAVFVNGKYIEGSQDYSVLKQAIDQALKKQ</sequence>
<name>A0A4Z0GNG3_9BACL</name>
<keyword evidence="3" id="KW-0560">Oxidoreductase</keyword>
<evidence type="ECO:0000256" key="4">
    <source>
        <dbReference type="ARBA" id="ARBA00023157"/>
    </source>
</evidence>
<proteinExistence type="inferred from homology"/>
<evidence type="ECO:0000256" key="3">
    <source>
        <dbReference type="ARBA" id="ARBA00023002"/>
    </source>
</evidence>
<evidence type="ECO:0000256" key="5">
    <source>
        <dbReference type="ARBA" id="ARBA00023284"/>
    </source>
</evidence>
<keyword evidence="6" id="KW-0472">Membrane</keyword>
<keyword evidence="2" id="KW-0732">Signal</keyword>
<comment type="caution">
    <text evidence="8">The sequence shown here is derived from an EMBL/GenBank/DDBJ whole genome shotgun (WGS) entry which is preliminary data.</text>
</comment>
<dbReference type="Pfam" id="PF13462">
    <property type="entry name" value="Thioredoxin_4"/>
    <property type="match status" value="1"/>
</dbReference>
<gene>
    <name evidence="8" type="ORF">E4665_10735</name>
</gene>
<organism evidence="8 9">
    <name type="scientific">Sporolactobacillus shoreae</name>
    <dbReference type="NCBI Taxonomy" id="1465501"/>
    <lineage>
        <taxon>Bacteria</taxon>
        <taxon>Bacillati</taxon>
        <taxon>Bacillota</taxon>
        <taxon>Bacilli</taxon>
        <taxon>Bacillales</taxon>
        <taxon>Sporolactobacillaceae</taxon>
        <taxon>Sporolactobacillus</taxon>
    </lineage>
</organism>
<accession>A0A4Z0GNG3</accession>
<evidence type="ECO:0000256" key="2">
    <source>
        <dbReference type="ARBA" id="ARBA00022729"/>
    </source>
</evidence>
<dbReference type="OrthoDB" id="117402at2"/>
<keyword evidence="6" id="KW-0812">Transmembrane</keyword>